<dbReference type="NCBIfam" id="NF006596">
    <property type="entry name" value="PRK09133.1"/>
    <property type="match status" value="1"/>
</dbReference>
<dbReference type="PANTHER" id="PTHR45962:SF1">
    <property type="entry name" value="N-FATTY-ACYL-AMINO ACID SYNTHASE_HYDROLASE PM20D1"/>
    <property type="match status" value="1"/>
</dbReference>
<dbReference type="Gene3D" id="3.30.70.360">
    <property type="match status" value="1"/>
</dbReference>
<evidence type="ECO:0000256" key="3">
    <source>
        <dbReference type="ARBA" id="ARBA00022723"/>
    </source>
</evidence>
<dbReference type="EMBL" id="JAPTGG010000003">
    <property type="protein sequence ID" value="MCZ0864694.1"/>
    <property type="molecule type" value="Genomic_DNA"/>
</dbReference>
<reference evidence="8 9" key="1">
    <citation type="submission" date="2022-12" db="EMBL/GenBank/DDBJ databases">
        <title>Dasania phycosphaerae sp. nov., isolated from particulate material of the south coast of Korea.</title>
        <authorList>
            <person name="Jiang Y."/>
        </authorList>
    </citation>
    <scope>NUCLEOTIDE SEQUENCE [LARGE SCALE GENOMIC DNA]</scope>
    <source>
        <strain evidence="8 9">GY-19</strain>
    </source>
</reference>
<name>A0A9J6RJ24_9GAMM</name>
<keyword evidence="6" id="KW-0732">Signal</keyword>
<feature type="signal peptide" evidence="6">
    <location>
        <begin position="1"/>
        <end position="23"/>
    </location>
</feature>
<dbReference type="Pfam" id="PF01546">
    <property type="entry name" value="Peptidase_M20"/>
    <property type="match status" value="1"/>
</dbReference>
<dbReference type="GO" id="GO:0046872">
    <property type="term" value="F:metal ion binding"/>
    <property type="evidence" value="ECO:0007669"/>
    <property type="project" value="UniProtKB-KW"/>
</dbReference>
<keyword evidence="3" id="KW-0479">Metal-binding</keyword>
<dbReference type="Gene3D" id="1.10.150.900">
    <property type="match status" value="1"/>
</dbReference>
<gene>
    <name evidence="8" type="ORF">O0V09_05750</name>
</gene>
<evidence type="ECO:0000259" key="7">
    <source>
        <dbReference type="Pfam" id="PF07687"/>
    </source>
</evidence>
<dbReference type="SUPFAM" id="SSF53187">
    <property type="entry name" value="Zn-dependent exopeptidases"/>
    <property type="match status" value="1"/>
</dbReference>
<dbReference type="GO" id="GO:0008233">
    <property type="term" value="F:peptidase activity"/>
    <property type="evidence" value="ECO:0007669"/>
    <property type="project" value="UniProtKB-KW"/>
</dbReference>
<evidence type="ECO:0000313" key="8">
    <source>
        <dbReference type="EMBL" id="MCZ0864694.1"/>
    </source>
</evidence>
<comment type="similarity">
    <text evidence="1">Belongs to the peptidase M20A family.</text>
</comment>
<keyword evidence="2" id="KW-0645">Protease</keyword>
<dbReference type="PANTHER" id="PTHR45962">
    <property type="entry name" value="N-FATTY-ACYL-AMINO ACID SYNTHASE/HYDROLASE PM20D1"/>
    <property type="match status" value="1"/>
</dbReference>
<evidence type="ECO:0000256" key="1">
    <source>
        <dbReference type="ARBA" id="ARBA00006247"/>
    </source>
</evidence>
<evidence type="ECO:0000256" key="6">
    <source>
        <dbReference type="SAM" id="SignalP"/>
    </source>
</evidence>
<dbReference type="Gene3D" id="3.40.630.10">
    <property type="entry name" value="Zn peptidases"/>
    <property type="match status" value="1"/>
</dbReference>
<dbReference type="InterPro" id="IPR011650">
    <property type="entry name" value="Peptidase_M20_dimer"/>
</dbReference>
<evidence type="ECO:0000256" key="2">
    <source>
        <dbReference type="ARBA" id="ARBA00022670"/>
    </source>
</evidence>
<evidence type="ECO:0000313" key="9">
    <source>
        <dbReference type="Proteomes" id="UP001069090"/>
    </source>
</evidence>
<comment type="caution">
    <text evidence="8">The sequence shown here is derived from an EMBL/GenBank/DDBJ whole genome shotgun (WGS) entry which is preliminary data.</text>
</comment>
<sequence length="466" mass="50773">MKQYKTLSFLLGLLCCWPLVSTAQSVVSHSQQQALTILRDSVAMRTVAGHGKVPELAQYLTQQLLSAGFQQQDITLIPVADTVALVARYRAKPGASQKPILLSAHMDVVDAKPEDWLRDPYTLTEEAGYFFGRGVADNKFAVSVLTATFMRLKSEGYQPSRDLILAFSGDEETLMHTTQALAGEYRHLIDAEYAIVADGGGGLLSEQGEAVSFTIDTAEKTYASFTVTATNPGGHSSLPRKDNAIYDLAKALVKLDEFQFPVMESELTREFFRQTAPLIGGEVGKAMNDFVRGVNKAQAITVLRSKPEYIGSLGTTCVATLLSAGHAENALPQSATATVNCRIFPGVSVNDTLQTLKQVVANEHLQWQVLDQPKVSDASPLRKDVFDAVARAIHPYFPDLPIIPHMASGASDALHFRAAGIPCYTLSTIFQKSSDEFAHGLNERVAVHNLPRAMGIWYALLKDISQ</sequence>
<dbReference type="RefSeq" id="WP_258330844.1">
    <property type="nucleotide sequence ID" value="NZ_JAPTGG010000003.1"/>
</dbReference>
<dbReference type="Proteomes" id="UP001069090">
    <property type="component" value="Unassembled WGS sequence"/>
</dbReference>
<protein>
    <submittedName>
        <fullName evidence="8">M20/M25/M40 family metallo-hydrolase</fullName>
    </submittedName>
</protein>
<proteinExistence type="inferred from homology"/>
<dbReference type="InterPro" id="IPR036264">
    <property type="entry name" value="Bact_exopeptidase_dim_dom"/>
</dbReference>
<dbReference type="SUPFAM" id="SSF55031">
    <property type="entry name" value="Bacterial exopeptidase dimerisation domain"/>
    <property type="match status" value="1"/>
</dbReference>
<evidence type="ECO:0000256" key="4">
    <source>
        <dbReference type="ARBA" id="ARBA00022801"/>
    </source>
</evidence>
<evidence type="ECO:0000256" key="5">
    <source>
        <dbReference type="ARBA" id="ARBA00022833"/>
    </source>
</evidence>
<dbReference type="InterPro" id="IPR047177">
    <property type="entry name" value="Pept_M20A"/>
</dbReference>
<accession>A0A9J6RJ24</accession>
<dbReference type="PROSITE" id="PS00758">
    <property type="entry name" value="ARGE_DAPE_CPG2_1"/>
    <property type="match status" value="1"/>
</dbReference>
<keyword evidence="4" id="KW-0378">Hydrolase</keyword>
<dbReference type="AlphaFoldDB" id="A0A9J6RJ24"/>
<feature type="chain" id="PRO_5039943837" evidence="6">
    <location>
        <begin position="24"/>
        <end position="466"/>
    </location>
</feature>
<organism evidence="8 9">
    <name type="scientific">Dasania phycosphaerae</name>
    <dbReference type="NCBI Taxonomy" id="2950436"/>
    <lineage>
        <taxon>Bacteria</taxon>
        <taxon>Pseudomonadati</taxon>
        <taxon>Pseudomonadota</taxon>
        <taxon>Gammaproteobacteria</taxon>
        <taxon>Cellvibrionales</taxon>
        <taxon>Spongiibacteraceae</taxon>
        <taxon>Dasania</taxon>
    </lineage>
</organism>
<keyword evidence="5" id="KW-0862">Zinc</keyword>
<dbReference type="GO" id="GO:0006508">
    <property type="term" value="P:proteolysis"/>
    <property type="evidence" value="ECO:0007669"/>
    <property type="project" value="UniProtKB-KW"/>
</dbReference>
<dbReference type="InterPro" id="IPR002933">
    <property type="entry name" value="Peptidase_M20"/>
</dbReference>
<dbReference type="Pfam" id="PF07687">
    <property type="entry name" value="M20_dimer"/>
    <property type="match status" value="1"/>
</dbReference>
<feature type="domain" description="Peptidase M20 dimerisation" evidence="7">
    <location>
        <begin position="218"/>
        <end position="366"/>
    </location>
</feature>
<dbReference type="InterPro" id="IPR001261">
    <property type="entry name" value="ArgE/DapE_CS"/>
</dbReference>
<keyword evidence="9" id="KW-1185">Reference proteome</keyword>